<evidence type="ECO:0000256" key="6">
    <source>
        <dbReference type="SAM" id="Phobius"/>
    </source>
</evidence>
<proteinExistence type="predicted"/>
<keyword evidence="3 6" id="KW-0812">Transmembrane</keyword>
<dbReference type="InterPro" id="IPR000917">
    <property type="entry name" value="Sulfatase_N"/>
</dbReference>
<evidence type="ECO:0000259" key="7">
    <source>
        <dbReference type="Pfam" id="PF00884"/>
    </source>
</evidence>
<keyword evidence="5 6" id="KW-0472">Membrane</keyword>
<feature type="transmembrane region" description="Helical" evidence="6">
    <location>
        <begin position="98"/>
        <end position="118"/>
    </location>
</feature>
<dbReference type="EMBL" id="OBQD01000010">
    <property type="protein sequence ID" value="SOC42773.1"/>
    <property type="molecule type" value="Genomic_DNA"/>
</dbReference>
<keyword evidence="9" id="KW-1185">Reference proteome</keyword>
<dbReference type="OrthoDB" id="5363296at2"/>
<protein>
    <submittedName>
        <fullName evidence="8">Phosphoglycerol transferase MdoB-like AlkP superfamily enzyme</fullName>
    </submittedName>
</protein>
<dbReference type="CDD" id="cd16015">
    <property type="entry name" value="LTA_synthase"/>
    <property type="match status" value="1"/>
</dbReference>
<feature type="transmembrane region" description="Helical" evidence="6">
    <location>
        <begin position="34"/>
        <end position="54"/>
    </location>
</feature>
<dbReference type="InterPro" id="IPR017850">
    <property type="entry name" value="Alkaline_phosphatase_core_sf"/>
</dbReference>
<dbReference type="GO" id="GO:0016740">
    <property type="term" value="F:transferase activity"/>
    <property type="evidence" value="ECO:0007669"/>
    <property type="project" value="UniProtKB-KW"/>
</dbReference>
<dbReference type="InterPro" id="IPR050448">
    <property type="entry name" value="OpgB/LTA_synthase_biosynth"/>
</dbReference>
<evidence type="ECO:0000256" key="3">
    <source>
        <dbReference type="ARBA" id="ARBA00022692"/>
    </source>
</evidence>
<dbReference type="Pfam" id="PF00884">
    <property type="entry name" value="Sulfatase"/>
    <property type="match status" value="1"/>
</dbReference>
<feature type="transmembrane region" description="Helical" evidence="6">
    <location>
        <begin position="74"/>
        <end position="91"/>
    </location>
</feature>
<accession>A0A285ULY8</accession>
<evidence type="ECO:0000256" key="4">
    <source>
        <dbReference type="ARBA" id="ARBA00022989"/>
    </source>
</evidence>
<dbReference type="SUPFAM" id="SSF53649">
    <property type="entry name" value="Alkaline phosphatase-like"/>
    <property type="match status" value="1"/>
</dbReference>
<dbReference type="PANTHER" id="PTHR47371:SF3">
    <property type="entry name" value="PHOSPHOGLYCEROL TRANSFERASE I"/>
    <property type="match status" value="1"/>
</dbReference>
<dbReference type="Gene3D" id="3.40.720.10">
    <property type="entry name" value="Alkaline Phosphatase, subunit A"/>
    <property type="match status" value="1"/>
</dbReference>
<comment type="subcellular location">
    <subcellularLocation>
        <location evidence="1">Cell membrane</location>
        <topology evidence="1">Multi-pass membrane protein</topology>
    </subcellularLocation>
</comment>
<feature type="transmembrane region" description="Helical" evidence="6">
    <location>
        <begin position="183"/>
        <end position="200"/>
    </location>
</feature>
<sequence length="642" mass="71864">MRSSTSAVAATAVKENVSVGVGTSTRLDGLSKTYASLALTLLFAVVSVAVVELITRKSFGDTFTFLTSAAQPGWTTFGLFFIAFLGLDALIGRQHKAVLVLAPAAVLLALISEQKQIFLTDPLYPTDLLFGRQIMELMPALVRDRPMTAVAIVVGSIAVLAALVSLWVFAWRRFRPLSRKERLARLAVALPLIVGFASIMDYNQYFWVRDRLKVSPIMWDQAENYRHNGFMLAFAINLPMANVKAPGGYSADAIDQISQDPLPAGTSHRSKPDVIVIMSESLWDPTKLTSLKVSPDPMPTIRRNAAGAVFSPEFGGLTANVEFEALTGFSNAFLPTGSIPYQQYVRDPVPSLATFFRGEGYTARAIHPFAGWFWNRTSVYNSFGFQTFKTEETMPPMTKRGIFASDESLTKEIMRQADAQEDPFFFFAVTLQGHGPYEASRYAKNTIKIEGDLPYADRQMLATYAQGVKEADDSLRTLMNWARERDRETIIVMFGDHLPPLNTVYTSSGYMNDITAARRASVEQMKREHETPLLVWSNKTGARKDIGSISPALLPYHILKEAGYEHPYYTGFLGRVQERYDVIDRYQLIRHDGKSVTDWSRNKKIDPLIRDYRYLQHDIMFGKRRGLERFFPAHADVVSAGS</sequence>
<keyword evidence="4 6" id="KW-1133">Transmembrane helix</keyword>
<evidence type="ECO:0000256" key="2">
    <source>
        <dbReference type="ARBA" id="ARBA00022475"/>
    </source>
</evidence>
<dbReference type="AlphaFoldDB" id="A0A285ULY8"/>
<evidence type="ECO:0000313" key="9">
    <source>
        <dbReference type="Proteomes" id="UP000219167"/>
    </source>
</evidence>
<dbReference type="Proteomes" id="UP000219167">
    <property type="component" value="Unassembled WGS sequence"/>
</dbReference>
<evidence type="ECO:0000313" key="8">
    <source>
        <dbReference type="EMBL" id="SOC42773.1"/>
    </source>
</evidence>
<organism evidence="8 9">
    <name type="scientific">Rhizobium subbaraonis</name>
    <dbReference type="NCBI Taxonomy" id="908946"/>
    <lineage>
        <taxon>Bacteria</taxon>
        <taxon>Pseudomonadati</taxon>
        <taxon>Pseudomonadota</taxon>
        <taxon>Alphaproteobacteria</taxon>
        <taxon>Hyphomicrobiales</taxon>
        <taxon>Rhizobiaceae</taxon>
        <taxon>Rhizobium/Agrobacterium group</taxon>
        <taxon>Rhizobium</taxon>
    </lineage>
</organism>
<dbReference type="GO" id="GO:0005886">
    <property type="term" value="C:plasma membrane"/>
    <property type="evidence" value="ECO:0007669"/>
    <property type="project" value="UniProtKB-SubCell"/>
</dbReference>
<evidence type="ECO:0000256" key="1">
    <source>
        <dbReference type="ARBA" id="ARBA00004651"/>
    </source>
</evidence>
<name>A0A285ULY8_9HYPH</name>
<feature type="domain" description="Sulfatase N-terminal" evidence="7">
    <location>
        <begin position="272"/>
        <end position="563"/>
    </location>
</feature>
<gene>
    <name evidence="8" type="ORF">SAMN05892877_110144</name>
</gene>
<evidence type="ECO:0000256" key="5">
    <source>
        <dbReference type="ARBA" id="ARBA00023136"/>
    </source>
</evidence>
<dbReference type="RefSeq" id="WP_097140997.1">
    <property type="nucleotide sequence ID" value="NZ_OBQD01000010.1"/>
</dbReference>
<reference evidence="8 9" key="1">
    <citation type="submission" date="2017-08" db="EMBL/GenBank/DDBJ databases">
        <authorList>
            <person name="de Groot N.N."/>
        </authorList>
    </citation>
    <scope>NUCLEOTIDE SEQUENCE [LARGE SCALE GENOMIC DNA]</scope>
    <source>
        <strain evidence="8 9">JC85</strain>
    </source>
</reference>
<keyword evidence="8" id="KW-0808">Transferase</keyword>
<feature type="transmembrane region" description="Helical" evidence="6">
    <location>
        <begin position="147"/>
        <end position="171"/>
    </location>
</feature>
<dbReference type="PANTHER" id="PTHR47371">
    <property type="entry name" value="LIPOTEICHOIC ACID SYNTHASE"/>
    <property type="match status" value="1"/>
</dbReference>
<keyword evidence="2" id="KW-1003">Cell membrane</keyword>